<feature type="transmembrane region" description="Helical" evidence="3">
    <location>
        <begin position="12"/>
        <end position="32"/>
    </location>
</feature>
<feature type="transmembrane region" description="Helical" evidence="3">
    <location>
        <begin position="187"/>
        <end position="206"/>
    </location>
</feature>
<dbReference type="GO" id="GO:0016020">
    <property type="term" value="C:membrane"/>
    <property type="evidence" value="ECO:0007669"/>
    <property type="project" value="InterPro"/>
</dbReference>
<dbReference type="PANTHER" id="PTHR43653:SF1">
    <property type="entry name" value="CYTOCHROME C-TYPE BIOGENESIS PROTEIN CCMF"/>
    <property type="match status" value="1"/>
</dbReference>
<dbReference type="InterPro" id="IPR002541">
    <property type="entry name" value="Cyt_c_assembly"/>
</dbReference>
<evidence type="ECO:0000259" key="4">
    <source>
        <dbReference type="Pfam" id="PF01578"/>
    </source>
</evidence>
<feature type="transmembrane region" description="Helical" evidence="3">
    <location>
        <begin position="514"/>
        <end position="534"/>
    </location>
</feature>
<keyword evidence="3" id="KW-0812">Transmembrane</keyword>
<dbReference type="Pfam" id="PF16327">
    <property type="entry name" value="CcmF_C"/>
    <property type="match status" value="1"/>
</dbReference>
<feature type="transmembrane region" description="Helical" evidence="3">
    <location>
        <begin position="359"/>
        <end position="384"/>
    </location>
</feature>
<dbReference type="Pfam" id="PF01578">
    <property type="entry name" value="Cytochrom_C_asm"/>
    <property type="match status" value="1"/>
</dbReference>
<feature type="domain" description="Cytochrome c assembly protein" evidence="4">
    <location>
        <begin position="96"/>
        <end position="304"/>
    </location>
</feature>
<evidence type="ECO:0000313" key="7">
    <source>
        <dbReference type="Proteomes" id="UP000603056"/>
    </source>
</evidence>
<evidence type="ECO:0000313" key="6">
    <source>
        <dbReference type="EMBL" id="CAD6493600.1"/>
    </source>
</evidence>
<dbReference type="PANTHER" id="PTHR43653">
    <property type="entry name" value="CYTOCHROME C ASSEMBLY PROTEIN-RELATED"/>
    <property type="match status" value="1"/>
</dbReference>
<feature type="transmembrane region" description="Helical" evidence="3">
    <location>
        <begin position="747"/>
        <end position="764"/>
    </location>
</feature>
<comment type="similarity">
    <text evidence="1">Belongs to the CcmF/CycK/Ccl1/NrfE/CcsA family.</text>
</comment>
<feature type="transmembrane region" description="Helical" evidence="3">
    <location>
        <begin position="85"/>
        <end position="114"/>
    </location>
</feature>
<dbReference type="GO" id="GO:0015232">
    <property type="term" value="F:heme transmembrane transporter activity"/>
    <property type="evidence" value="ECO:0007669"/>
    <property type="project" value="InterPro"/>
</dbReference>
<name>A0A811TCV2_9EURY</name>
<proteinExistence type="inferred from homology"/>
<feature type="transmembrane region" description="Helical" evidence="3">
    <location>
        <begin position="472"/>
        <end position="493"/>
    </location>
</feature>
<keyword evidence="2" id="KW-0201">Cytochrome c-type biogenesis</keyword>
<feature type="transmembrane region" description="Helical" evidence="3">
    <location>
        <begin position="218"/>
        <end position="237"/>
    </location>
</feature>
<dbReference type="EMBL" id="CAJHIP010000025">
    <property type="protein sequence ID" value="CAD6493600.1"/>
    <property type="molecule type" value="Genomic_DNA"/>
</dbReference>
<dbReference type="InterPro" id="IPR032523">
    <property type="entry name" value="CcmF_C"/>
</dbReference>
<feature type="transmembrane region" description="Helical" evidence="3">
    <location>
        <begin position="434"/>
        <end position="452"/>
    </location>
</feature>
<keyword evidence="3" id="KW-0472">Membrane</keyword>
<comment type="caution">
    <text evidence="6">The sequence shown here is derived from an EMBL/GenBank/DDBJ whole genome shotgun (WGS) entry which is preliminary data.</text>
</comment>
<dbReference type="InterPro" id="IPR003567">
    <property type="entry name" value="Cyt_c_biogenesis"/>
</dbReference>
<accession>A0A811TCV2</accession>
<evidence type="ECO:0000256" key="2">
    <source>
        <dbReference type="ARBA" id="ARBA00022748"/>
    </source>
</evidence>
<feature type="transmembrane region" description="Helical" evidence="3">
    <location>
        <begin position="280"/>
        <end position="300"/>
    </location>
</feature>
<feature type="transmembrane region" description="Helical" evidence="3">
    <location>
        <begin position="404"/>
        <end position="422"/>
    </location>
</feature>
<evidence type="ECO:0000256" key="1">
    <source>
        <dbReference type="ARBA" id="ARBA00009186"/>
    </source>
</evidence>
<feature type="transmembrane region" description="Helical" evidence="3">
    <location>
        <begin position="320"/>
        <end position="338"/>
    </location>
</feature>
<feature type="transmembrane region" description="Helical" evidence="3">
    <location>
        <begin position="126"/>
        <end position="144"/>
    </location>
</feature>
<feature type="transmembrane region" description="Helical" evidence="3">
    <location>
        <begin position="44"/>
        <end position="65"/>
    </location>
</feature>
<reference evidence="6" key="1">
    <citation type="submission" date="2020-10" db="EMBL/GenBank/DDBJ databases">
        <authorList>
            <person name="Hahn C.J."/>
            <person name="Laso-Perez R."/>
            <person name="Vulcano F."/>
            <person name="Vaziourakis K.-M."/>
            <person name="Stokke R."/>
            <person name="Steen I.H."/>
            <person name="Teske A."/>
            <person name="Boetius A."/>
            <person name="Liebeke M."/>
            <person name="Amann R."/>
            <person name="Knittel K."/>
        </authorList>
    </citation>
    <scope>NUCLEOTIDE SEQUENCE</scope>
    <source>
        <strain evidence="6">Gfbio:e3339647-f889-4370-9287-4fb5cb688e4c:AG394J04_GoMArc1</strain>
    </source>
</reference>
<dbReference type="AlphaFoldDB" id="A0A811TCV2"/>
<protein>
    <submittedName>
        <fullName evidence="6">Cytochrome c biogenesis protein CcsA</fullName>
    </submittedName>
</protein>
<evidence type="ECO:0000259" key="5">
    <source>
        <dbReference type="Pfam" id="PF16327"/>
    </source>
</evidence>
<feature type="transmembrane region" description="Helical" evidence="3">
    <location>
        <begin position="257"/>
        <end position="273"/>
    </location>
</feature>
<dbReference type="GO" id="GO:0020037">
    <property type="term" value="F:heme binding"/>
    <property type="evidence" value="ECO:0007669"/>
    <property type="project" value="InterPro"/>
</dbReference>
<sequence length="770" mass="85674">MTFENLTPGNLILYVTAVVSLTAMICLLLGEFKNNAGCMKKLPWLIRASTVLLTIDLLLLLYYFLAPDYTYVYVWQFSSRDLPLLYKISGVWAGQAGTYLLWTWFIFVTVLFVSEREKWQSSFIRKTQIIALLIGIYFIILTSIESPFELIYTVYTELARDFVPPDGNGLNPLLINPWMSIHPPVVFVAYGSAVMPFAATIAYLLTKSSEWGAFVQKWMRFCWLFLTLGIALGGMWAYLVLGWGGFWSWDPVETSSLIPWITATGFLHALSVYRKNKQSFNITSAALACTTFIFVIYAALVTRSGLFNSVHAFGDTPTGTFLLILIGSATVISLVLSVKRYSESPESTPSQGFINKANLFYATIVLFIILAFISFWGITFPVILQLTKGVDVSIAAEAKNFFNLWSYPVVLALLLVLGLCLQYSKEEKNRQVKLFIIVTAITIVAALVRTPNFYVLDHTNPFFVTGSTMHRLIGSISLASLFPPMAYALFAVARFASRLKRAQRTSYQFSNVGIVLIHTGVALILFGAIISTMFTTTIDAKVPISSKGEIVDINEGYGIKLQKIEAGGIQTYPGTRISEIYNNPDIYAEGAVTVAGRVMQIINIESGQMPVTYVNLNDGTGNLWVAFEPLYITKGIEISTSGTLFFNFKSNSTGEIFDILMFSSIDSIEELPETEDHQRVYLEVYSNDKCIGKGSAEYIMTREGGITHPLLNRKLLHPIGGDVYVIFQGAGGSVVPLILRIIPAVNVLWFGVIFLSVGIILMMTNKRIQK</sequence>
<evidence type="ECO:0000256" key="3">
    <source>
        <dbReference type="SAM" id="Phobius"/>
    </source>
</evidence>
<gene>
    <name evidence="6" type="primary">ccsA_2</name>
    <name evidence="6" type="ORF">FFODKBPE_00527</name>
</gene>
<feature type="domain" description="Cytochrome c-type biogenesis protein CcmF C-terminal" evidence="5">
    <location>
        <begin position="323"/>
        <end position="566"/>
    </location>
</feature>
<keyword evidence="3" id="KW-1133">Transmembrane helix</keyword>
<organism evidence="6 7">
    <name type="scientific">Candidatus Argoarchaeum ethanivorans</name>
    <dbReference type="NCBI Taxonomy" id="2608793"/>
    <lineage>
        <taxon>Archaea</taxon>
        <taxon>Methanobacteriati</taxon>
        <taxon>Methanobacteriota</taxon>
        <taxon>Stenosarchaea group</taxon>
        <taxon>Methanomicrobia</taxon>
        <taxon>Methanosarcinales</taxon>
        <taxon>Methanosarcinales incertae sedis</taxon>
        <taxon>GOM Arc I cluster</taxon>
        <taxon>Candidatus Argoarchaeum</taxon>
    </lineage>
</organism>
<dbReference type="GO" id="GO:0017004">
    <property type="term" value="P:cytochrome complex assembly"/>
    <property type="evidence" value="ECO:0007669"/>
    <property type="project" value="UniProtKB-KW"/>
</dbReference>
<dbReference type="PRINTS" id="PR01410">
    <property type="entry name" value="CCBIOGENESIS"/>
</dbReference>
<dbReference type="Proteomes" id="UP000603056">
    <property type="component" value="Unassembled WGS sequence"/>
</dbReference>